<protein>
    <submittedName>
        <fullName evidence="1">Branched-chain amino acid transport system permease protein</fullName>
    </submittedName>
</protein>
<evidence type="ECO:0000313" key="1">
    <source>
        <dbReference type="EMBL" id="MET3774260.1"/>
    </source>
</evidence>
<dbReference type="EMBL" id="JBEPNJ010000024">
    <property type="protein sequence ID" value="MET3774260.1"/>
    <property type="molecule type" value="Genomic_DNA"/>
</dbReference>
<organism evidence="1 2">
    <name type="scientific">Arthrobacter nitrophenolicus</name>
    <dbReference type="NCBI Taxonomy" id="683150"/>
    <lineage>
        <taxon>Bacteria</taxon>
        <taxon>Bacillati</taxon>
        <taxon>Actinomycetota</taxon>
        <taxon>Actinomycetes</taxon>
        <taxon>Micrococcales</taxon>
        <taxon>Micrococcaceae</taxon>
        <taxon>Arthrobacter</taxon>
    </lineage>
</organism>
<comment type="caution">
    <text evidence="1">The sequence shown here is derived from an EMBL/GenBank/DDBJ whole genome shotgun (WGS) entry which is preliminary data.</text>
</comment>
<gene>
    <name evidence="1" type="ORF">ABIC98_003933</name>
</gene>
<proteinExistence type="predicted"/>
<accession>A0ACC6TL23</accession>
<name>A0ACC6TL23_9MICC</name>
<dbReference type="Proteomes" id="UP001549207">
    <property type="component" value="Unassembled WGS sequence"/>
</dbReference>
<keyword evidence="2" id="KW-1185">Reference proteome</keyword>
<reference evidence="1" key="1">
    <citation type="submission" date="2024-06" db="EMBL/GenBank/DDBJ databases">
        <title>Genomic Encyclopedia of Type Strains, Phase IV (KMG-IV): sequencing the most valuable type-strain genomes for metagenomic binning, comparative biology and taxonomic classification.</title>
        <authorList>
            <person name="Goeker M."/>
        </authorList>
    </citation>
    <scope>NUCLEOTIDE SEQUENCE</scope>
    <source>
        <strain evidence="1">SJCon</strain>
    </source>
</reference>
<sequence>MLLQDLLNATVLGSIYLLFSMGMALTWGTIGILNFAHGAVFMFSAFVAHLMLKLLPLPGAVLIGLAAVTGALLSVLIQKLVFAPISKRAKNHRAAEIQILIGGIGVAAILVSTVEIATRNSAFSFGEAASLGPGTVEVAGLRIGSTVATVLALALILGAGLIWWMKKSRRGLALRAIGVNPETASLMGVNQSRLAVGTMAVGGALAGLAGAMLTLHLVALSPQSGDGFLIKAFAIIVLGGLGSMTGVVLGSFVLAFSETFVILYGSGSWASAVSFGLIFLFLLVRPQGILGKLEVRRT</sequence>
<evidence type="ECO:0000313" key="2">
    <source>
        <dbReference type="Proteomes" id="UP001549207"/>
    </source>
</evidence>